<accession>A0A0B6YM78</accession>
<dbReference type="Gene3D" id="3.80.10.10">
    <property type="entry name" value="Ribonuclease Inhibitor"/>
    <property type="match status" value="1"/>
</dbReference>
<dbReference type="Pfam" id="PF13855">
    <property type="entry name" value="LRR_8"/>
    <property type="match status" value="1"/>
</dbReference>
<reference evidence="5" key="1">
    <citation type="submission" date="2014-12" db="EMBL/GenBank/DDBJ databases">
        <title>Insight into the proteome of Arion vulgaris.</title>
        <authorList>
            <person name="Aradska J."/>
            <person name="Bulat T."/>
            <person name="Smidak R."/>
            <person name="Sarate P."/>
            <person name="Gangsoo J."/>
            <person name="Sialana F."/>
            <person name="Bilban M."/>
            <person name="Lubec G."/>
        </authorList>
    </citation>
    <scope>NUCLEOTIDE SEQUENCE</scope>
    <source>
        <tissue evidence="5">Skin</tissue>
    </source>
</reference>
<dbReference type="InterPro" id="IPR051963">
    <property type="entry name" value="Adhesion_GPCR_A"/>
</dbReference>
<dbReference type="GO" id="GO:0005886">
    <property type="term" value="C:plasma membrane"/>
    <property type="evidence" value="ECO:0007669"/>
    <property type="project" value="TreeGrafter"/>
</dbReference>
<dbReference type="InterPro" id="IPR001611">
    <property type="entry name" value="Leu-rich_rpt"/>
</dbReference>
<evidence type="ECO:0000256" key="4">
    <source>
        <dbReference type="ARBA" id="ARBA00023170"/>
    </source>
</evidence>
<evidence type="ECO:0008006" key="6">
    <source>
        <dbReference type="Google" id="ProtNLM"/>
    </source>
</evidence>
<dbReference type="SUPFAM" id="SSF52058">
    <property type="entry name" value="L domain-like"/>
    <property type="match status" value="1"/>
</dbReference>
<evidence type="ECO:0000256" key="3">
    <source>
        <dbReference type="ARBA" id="ARBA00022737"/>
    </source>
</evidence>
<comment type="similarity">
    <text evidence="1">Belongs to the G-protein coupled receptor 2 family. Adhesion G-protein coupled receptor (ADGR) subfamily.</text>
</comment>
<dbReference type="SMART" id="SM00369">
    <property type="entry name" value="LRR_TYP"/>
    <property type="match status" value="2"/>
</dbReference>
<dbReference type="PANTHER" id="PTHR45930:SF4">
    <property type="entry name" value="ADHESION G PROTEIN-COUPLED RECEPTOR A3"/>
    <property type="match status" value="1"/>
</dbReference>
<protein>
    <recommendedName>
        <fullName evidence="6">LRRCT domain-containing protein</fullName>
    </recommendedName>
</protein>
<keyword evidence="2" id="KW-0433">Leucine-rich repeat</keyword>
<dbReference type="AlphaFoldDB" id="A0A0B6YM78"/>
<dbReference type="FunFam" id="3.80.10.10:FF:000023">
    <property type="entry name" value="Leucine rich repeats and immunoglobulin like domains 3"/>
    <property type="match status" value="1"/>
</dbReference>
<evidence type="ECO:0000313" key="5">
    <source>
        <dbReference type="EMBL" id="CEK57287.1"/>
    </source>
</evidence>
<gene>
    <name evidence="5" type="primary">ORF29781</name>
</gene>
<dbReference type="EMBL" id="HACG01010422">
    <property type="protein sequence ID" value="CEK57287.1"/>
    <property type="molecule type" value="Transcribed_RNA"/>
</dbReference>
<proteinExistence type="inferred from homology"/>
<dbReference type="InterPro" id="IPR032675">
    <property type="entry name" value="LRR_dom_sf"/>
</dbReference>
<keyword evidence="4" id="KW-0675">Receptor</keyword>
<organism evidence="5">
    <name type="scientific">Arion vulgaris</name>
    <dbReference type="NCBI Taxonomy" id="1028688"/>
    <lineage>
        <taxon>Eukaryota</taxon>
        <taxon>Metazoa</taxon>
        <taxon>Spiralia</taxon>
        <taxon>Lophotrochozoa</taxon>
        <taxon>Mollusca</taxon>
        <taxon>Gastropoda</taxon>
        <taxon>Heterobranchia</taxon>
        <taxon>Euthyneura</taxon>
        <taxon>Panpulmonata</taxon>
        <taxon>Eupulmonata</taxon>
        <taxon>Stylommatophora</taxon>
        <taxon>Helicina</taxon>
        <taxon>Arionoidea</taxon>
        <taxon>Arionidae</taxon>
        <taxon>Arion</taxon>
    </lineage>
</organism>
<feature type="non-terminal residue" evidence="5">
    <location>
        <position position="1"/>
    </location>
</feature>
<dbReference type="PANTHER" id="PTHR45930">
    <property type="entry name" value="G-PROTEIN COUPLED RECEPTOR 124-LIKE PROTEIN"/>
    <property type="match status" value="1"/>
</dbReference>
<evidence type="ECO:0000256" key="1">
    <source>
        <dbReference type="ARBA" id="ARBA00007343"/>
    </source>
</evidence>
<keyword evidence="3" id="KW-0677">Repeat</keyword>
<dbReference type="InterPro" id="IPR003591">
    <property type="entry name" value="Leu-rich_rpt_typical-subtyp"/>
</dbReference>
<evidence type="ECO:0000256" key="2">
    <source>
        <dbReference type="ARBA" id="ARBA00022614"/>
    </source>
</evidence>
<sequence length="148" mass="16454">DLSILDMNSNNIPWTMEDISGAFHGLTGLVKLGLRANDIRSIAVHAFAGLPSLRVLHLEDNDITLIQENAFESLKDLQDLRFNSSKLFCDCHLAWMPAWLKQRGFQHSALGTCYHPPVLRGAAVTQVDATDFKCNNTELPKPVILESP</sequence>
<name>A0A0B6YM78_9EUPU</name>
<dbReference type="GO" id="GO:0007166">
    <property type="term" value="P:cell surface receptor signaling pathway"/>
    <property type="evidence" value="ECO:0007669"/>
    <property type="project" value="TreeGrafter"/>
</dbReference>
<feature type="non-terminal residue" evidence="5">
    <location>
        <position position="148"/>
    </location>
</feature>